<organism evidence="2 3">
    <name type="scientific">Plakobranchus ocellatus</name>
    <dbReference type="NCBI Taxonomy" id="259542"/>
    <lineage>
        <taxon>Eukaryota</taxon>
        <taxon>Metazoa</taxon>
        <taxon>Spiralia</taxon>
        <taxon>Lophotrochozoa</taxon>
        <taxon>Mollusca</taxon>
        <taxon>Gastropoda</taxon>
        <taxon>Heterobranchia</taxon>
        <taxon>Euthyneura</taxon>
        <taxon>Panpulmonata</taxon>
        <taxon>Sacoglossa</taxon>
        <taxon>Placobranchoidea</taxon>
        <taxon>Plakobranchidae</taxon>
        <taxon>Plakobranchus</taxon>
    </lineage>
</organism>
<feature type="region of interest" description="Disordered" evidence="1">
    <location>
        <begin position="65"/>
        <end position="95"/>
    </location>
</feature>
<dbReference type="Proteomes" id="UP000735302">
    <property type="component" value="Unassembled WGS sequence"/>
</dbReference>
<proteinExistence type="predicted"/>
<evidence type="ECO:0000313" key="2">
    <source>
        <dbReference type="EMBL" id="GFO27900.1"/>
    </source>
</evidence>
<feature type="compositionally biased region" description="Polar residues" evidence="1">
    <location>
        <begin position="65"/>
        <end position="78"/>
    </location>
</feature>
<evidence type="ECO:0000256" key="1">
    <source>
        <dbReference type="SAM" id="MobiDB-lite"/>
    </source>
</evidence>
<feature type="compositionally biased region" description="Polar residues" evidence="1">
    <location>
        <begin position="86"/>
        <end position="95"/>
    </location>
</feature>
<name>A0AAV4C930_9GAST</name>
<gene>
    <name evidence="2" type="ORF">PoB_005440500</name>
</gene>
<protein>
    <submittedName>
        <fullName evidence="2">Uncharacterized protein</fullName>
    </submittedName>
</protein>
<dbReference type="EMBL" id="BLXT01005980">
    <property type="protein sequence ID" value="GFO27900.1"/>
    <property type="molecule type" value="Genomic_DNA"/>
</dbReference>
<keyword evidence="3" id="KW-1185">Reference proteome</keyword>
<dbReference type="AlphaFoldDB" id="A0AAV4C930"/>
<sequence>MTLLWKTTHELKFEACSTHALSCAQSKTSVISCTELLGVQKGDTRVGASRVGRLSAGFILGINLGPQTSTGASRQQGAAEQRRSDQSLQNCQLSL</sequence>
<accession>A0AAV4C930</accession>
<comment type="caution">
    <text evidence="2">The sequence shown here is derived from an EMBL/GenBank/DDBJ whole genome shotgun (WGS) entry which is preliminary data.</text>
</comment>
<reference evidence="2 3" key="1">
    <citation type="journal article" date="2021" name="Elife">
        <title>Chloroplast acquisition without the gene transfer in kleptoplastic sea slugs, Plakobranchus ocellatus.</title>
        <authorList>
            <person name="Maeda T."/>
            <person name="Takahashi S."/>
            <person name="Yoshida T."/>
            <person name="Shimamura S."/>
            <person name="Takaki Y."/>
            <person name="Nagai Y."/>
            <person name="Toyoda A."/>
            <person name="Suzuki Y."/>
            <person name="Arimoto A."/>
            <person name="Ishii H."/>
            <person name="Satoh N."/>
            <person name="Nishiyama T."/>
            <person name="Hasebe M."/>
            <person name="Maruyama T."/>
            <person name="Minagawa J."/>
            <person name="Obokata J."/>
            <person name="Shigenobu S."/>
        </authorList>
    </citation>
    <scope>NUCLEOTIDE SEQUENCE [LARGE SCALE GENOMIC DNA]</scope>
</reference>
<evidence type="ECO:0000313" key="3">
    <source>
        <dbReference type="Proteomes" id="UP000735302"/>
    </source>
</evidence>